<dbReference type="OrthoDB" id="9813836at2"/>
<name>A0A4R3LII0_9GAMM</name>
<organism evidence="4 5">
    <name type="scientific">Pseudofulvimonas gallinarii</name>
    <dbReference type="NCBI Taxonomy" id="634155"/>
    <lineage>
        <taxon>Bacteria</taxon>
        <taxon>Pseudomonadati</taxon>
        <taxon>Pseudomonadota</taxon>
        <taxon>Gammaproteobacteria</taxon>
        <taxon>Lysobacterales</taxon>
        <taxon>Rhodanobacteraceae</taxon>
        <taxon>Pseudofulvimonas</taxon>
    </lineage>
</organism>
<dbReference type="InterPro" id="IPR013783">
    <property type="entry name" value="Ig-like_fold"/>
</dbReference>
<accession>A0A4R3LII0</accession>
<dbReference type="InterPro" id="IPR008979">
    <property type="entry name" value="Galactose-bd-like_sf"/>
</dbReference>
<dbReference type="InterPro" id="IPR035986">
    <property type="entry name" value="PKD_dom_sf"/>
</dbReference>
<dbReference type="Proteomes" id="UP000294599">
    <property type="component" value="Unassembled WGS sequence"/>
</dbReference>
<dbReference type="SUPFAM" id="SSF49299">
    <property type="entry name" value="PKD domain"/>
    <property type="match status" value="1"/>
</dbReference>
<protein>
    <recommendedName>
        <fullName evidence="3">PKD domain-containing protein</fullName>
    </recommendedName>
</protein>
<dbReference type="EMBL" id="SMAF01000013">
    <property type="protein sequence ID" value="TCS97386.1"/>
    <property type="molecule type" value="Genomic_DNA"/>
</dbReference>
<dbReference type="Gene3D" id="2.60.120.260">
    <property type="entry name" value="Galactose-binding domain-like"/>
    <property type="match status" value="1"/>
</dbReference>
<dbReference type="InterPro" id="IPR028994">
    <property type="entry name" value="Integrin_alpha_N"/>
</dbReference>
<evidence type="ECO:0000313" key="4">
    <source>
        <dbReference type="EMBL" id="TCS97386.1"/>
    </source>
</evidence>
<evidence type="ECO:0000313" key="5">
    <source>
        <dbReference type="Proteomes" id="UP000294599"/>
    </source>
</evidence>
<dbReference type="AlphaFoldDB" id="A0A4R3LII0"/>
<dbReference type="CDD" id="cd00146">
    <property type="entry name" value="PKD"/>
    <property type="match status" value="1"/>
</dbReference>
<proteinExistence type="predicted"/>
<dbReference type="Gene3D" id="2.60.40.10">
    <property type="entry name" value="Immunoglobulins"/>
    <property type="match status" value="1"/>
</dbReference>
<evidence type="ECO:0000259" key="3">
    <source>
        <dbReference type="PROSITE" id="PS50093"/>
    </source>
</evidence>
<dbReference type="Pfam" id="PF18911">
    <property type="entry name" value="PKD_4"/>
    <property type="match status" value="1"/>
</dbReference>
<comment type="caution">
    <text evidence="4">The sequence shown here is derived from an EMBL/GenBank/DDBJ whole genome shotgun (WGS) entry which is preliminary data.</text>
</comment>
<dbReference type="SUPFAM" id="SSF49785">
    <property type="entry name" value="Galactose-binding domain-like"/>
    <property type="match status" value="1"/>
</dbReference>
<feature type="transmembrane region" description="Helical" evidence="2">
    <location>
        <begin position="34"/>
        <end position="51"/>
    </location>
</feature>
<sequence length="1259" mass="137482">MTIRQLSIRTPVRPAQPRNGQTPQRTRPELARKLATLFAGFLCPVLAAAGLQDPAKSLPPFAPSADIPCDGTPFGYQLTLGRDAEMVTLVPYNQGAANGDLGRLREWALERPPGNNDAPPFPVMDTIWTVPHFAGTDLMHALRTDLNGDGTDEVWVAAGWPAGSNHSMVRIGQFQRTSPDSNQIDLAFANELGTFSGGQTQFSNQFEFATGNVLGHDDGIRDLVMMTRMRNNNHVRISVAPGRADGGLEPGGWRVWTFVPPTSQVGQVGIAVGDFLLKGRDQIVLVTETDHGGNGLNRKLNYHFLQAQDGSPDLEVQTFTTPVSNIFGHSNGDDTISNTGIRKMTVDAGDVAGSAAAELVIHMEYLPQGSDGNVVGQRVHHFRYVRNANGDITGIEMARPAGAPAHVDYDYSHIVRTQHSTWGDWAVAVGNVDHDPKAEIVFTHDVVRQDTHFLDTSVYKVDYQLTAAFRYWRSGRSVRFTDISVGGGPGPFPYYGGSRWTFGDGNSSDDINPVHTFQSNGARTVRLNIQQDWNGTNSYSYKELTINIDADANEGGGELDPEQLLFQIQRDPVYRATYARDENNSSRFNHVHVSVDDMNRDGIPEIMSVASYDQTSFSPSGMVHSIWNLQNDNSLGLVLQGEHRFEYASGTYSNSGVHKVFALGADLDGDSVFAEVGTDCRRVEETQARNLIWIPPHFERLQDGASRSASIGRTTGGGSSVESRYGTFTSHDVSAYVGINLGVEPLGLGANIKATAGYNVQAAHGAMVGSENAHALSQAHSQEQGDGLLVTETNRFNCYLYDVRQANAGVDPDSMLRICERIVMNGATGSISASDPGHWDRHLPLEWAQVNNGNPPPSWTPLNRDWANIALFRPVSSNASFLPGAGAENATDGHFSTPVKSTTRVQPYVEIDLGGVHDVTNIRVFPANGELAAGLRGFRVYASTTPMPANGIPSGPDVRVFQPENVMEMVYDRWNIWTRHHTAGPDGAQPGDPMRFRYIRLQHPGPDPVALDLGLIQVFGDVHRDPPVYPAAVCDPTQGDGLFYAKVWDPVISRFRQIEVRGYMLWTGRDTGGDPVWTEDSTFLTRCTNHAPLATWNVWGLETLGGSGSHSWNLSEATTDIIGTDTSFESSLRAGAEFELTTGLPFASITTGGAYEYTSGVTEEHSSTTFWTSELEMGGAMAGFTDQSLAGACAYNVRPYAFKLTERSNTGYEHTLYVVDYTVTDDYPTAWTRRNLPPRCGKIPVADRIFDGHFERGEG</sequence>
<gene>
    <name evidence="4" type="ORF">EDC25_11362</name>
</gene>
<reference evidence="4 5" key="1">
    <citation type="submission" date="2019-03" db="EMBL/GenBank/DDBJ databases">
        <title>Genomic Encyclopedia of Type Strains, Phase IV (KMG-IV): sequencing the most valuable type-strain genomes for metagenomic binning, comparative biology and taxonomic classification.</title>
        <authorList>
            <person name="Goeker M."/>
        </authorList>
    </citation>
    <scope>NUCLEOTIDE SEQUENCE [LARGE SCALE GENOMIC DNA]</scope>
    <source>
        <strain evidence="4 5">DSM 21944</strain>
    </source>
</reference>
<keyword evidence="2" id="KW-0472">Membrane</keyword>
<keyword evidence="5" id="KW-1185">Reference proteome</keyword>
<keyword evidence="2" id="KW-0812">Transmembrane</keyword>
<dbReference type="SUPFAM" id="SSF69318">
    <property type="entry name" value="Integrin alpha N-terminal domain"/>
    <property type="match status" value="1"/>
</dbReference>
<evidence type="ECO:0000256" key="1">
    <source>
        <dbReference type="SAM" id="MobiDB-lite"/>
    </source>
</evidence>
<keyword evidence="2" id="KW-1133">Transmembrane helix</keyword>
<dbReference type="PROSITE" id="PS50093">
    <property type="entry name" value="PKD"/>
    <property type="match status" value="1"/>
</dbReference>
<feature type="domain" description="PKD" evidence="3">
    <location>
        <begin position="499"/>
        <end position="529"/>
    </location>
</feature>
<evidence type="ECO:0000256" key="2">
    <source>
        <dbReference type="SAM" id="Phobius"/>
    </source>
</evidence>
<dbReference type="InterPro" id="IPR000601">
    <property type="entry name" value="PKD_dom"/>
</dbReference>
<feature type="region of interest" description="Disordered" evidence="1">
    <location>
        <begin position="1"/>
        <end position="27"/>
    </location>
</feature>
<dbReference type="RefSeq" id="WP_132577446.1">
    <property type="nucleotide sequence ID" value="NZ_JBHLWF010000085.1"/>
</dbReference>